<dbReference type="Gramene" id="EFJ25716">
    <property type="protein sequence ID" value="EFJ25716"/>
    <property type="gene ID" value="SELMODRAFT_442045"/>
</dbReference>
<gene>
    <name evidence="7" type="ORF">SELMODRAFT_442045</name>
</gene>
<evidence type="ECO:0000256" key="4">
    <source>
        <dbReference type="SAM" id="MobiDB-lite"/>
    </source>
</evidence>
<dbReference type="Gene3D" id="2.40.50.770">
    <property type="entry name" value="RecQ-mediated genome instability protein Rmi1, C-terminal domain"/>
    <property type="match status" value="1"/>
</dbReference>
<dbReference type="EMBL" id="GL377586">
    <property type="protein sequence ID" value="EFJ25716.1"/>
    <property type="molecule type" value="Genomic_DNA"/>
</dbReference>
<dbReference type="GO" id="GO:0000712">
    <property type="term" value="P:resolution of meiotic recombination intermediates"/>
    <property type="evidence" value="ECO:0000318"/>
    <property type="project" value="GO_Central"/>
</dbReference>
<dbReference type="HOGENOM" id="CLU_014468_0_0_1"/>
<dbReference type="InterPro" id="IPR032199">
    <property type="entry name" value="RMI1_C"/>
</dbReference>
<feature type="domain" description="RecQ-mediated genome instability protein 1 C-terminal OB-fold" evidence="6">
    <location>
        <begin position="295"/>
        <end position="407"/>
    </location>
</feature>
<dbReference type="Pfam" id="PF16099">
    <property type="entry name" value="RMI1_C"/>
    <property type="match status" value="1"/>
</dbReference>
<dbReference type="PANTHER" id="PTHR14790">
    <property type="entry name" value="RECQ-MEDIATED GENOME INSTABILITY PROTEIN 1 RMI1"/>
    <property type="match status" value="1"/>
</dbReference>
<evidence type="ECO:0000313" key="8">
    <source>
        <dbReference type="Proteomes" id="UP000001514"/>
    </source>
</evidence>
<sequence length="446" mass="49809">MEERVVEILASRGMRPKAQWLSSCLREQIGASQLLVDSRAEKCFAHLLAADFNLVTDAVLPPGVQAMHKVELAGPFVLQVDETVDICCGLKDRYQERNAGIGSRCLKLSMTDGAQRVFGIEYRPIPQLKVLQPAGLKICVRNVCIRRGMFLLVPEIVTVLGGVVQELEEARQRVVHQVNKPPRGNRHPRGTTPPSLEEQLTQAAWPRTPDVQENNGAAANPGRRQAPVSIEDFSRGSYSYSEQTPRQDETTHRTSSGTPSETSIGLGTSRIRMLSLQSNETRSRRQLRTADSLESPPFTYLAVLQRRFMESGVVQSGRVKCFLTAVKEFLFKDRNAYRLAIYIEDGSLLTEALVNHELVERMIGHSPLEVSAAIASNEHARMKSKMRELQAFLKRYQGYMDIEFGDIVRVVAVNECLHASGDGWTLLARVEAQSSSSMEMDLFNIN</sequence>
<feature type="domain" description="RecQ mediated genome instability protein 1 OB-fold" evidence="5">
    <location>
        <begin position="60"/>
        <end position="172"/>
    </location>
</feature>
<dbReference type="InParanoid" id="D8RQW2"/>
<dbReference type="GO" id="GO:0031422">
    <property type="term" value="C:RecQ family helicase-topoisomerase III complex"/>
    <property type="evidence" value="ECO:0000318"/>
    <property type="project" value="GO_Central"/>
</dbReference>
<dbReference type="Proteomes" id="UP000001514">
    <property type="component" value="Unassembled WGS sequence"/>
</dbReference>
<evidence type="ECO:0000313" key="7">
    <source>
        <dbReference type="EMBL" id="EFJ25716.1"/>
    </source>
</evidence>
<dbReference type="GO" id="GO:0000166">
    <property type="term" value="F:nucleotide binding"/>
    <property type="evidence" value="ECO:0007669"/>
    <property type="project" value="InterPro"/>
</dbReference>
<evidence type="ECO:0000256" key="1">
    <source>
        <dbReference type="ARBA" id="ARBA00006395"/>
    </source>
</evidence>
<accession>D8RQW2</accession>
<dbReference type="AlphaFoldDB" id="D8RQW2"/>
<dbReference type="GO" id="GO:0016604">
    <property type="term" value="C:nuclear body"/>
    <property type="evidence" value="ECO:0000318"/>
    <property type="project" value="GO_Central"/>
</dbReference>
<dbReference type="Gene3D" id="2.40.50.510">
    <property type="match status" value="1"/>
</dbReference>
<keyword evidence="8" id="KW-1185">Reference proteome</keyword>
<evidence type="ECO:0000256" key="2">
    <source>
        <dbReference type="ARBA" id="ARBA00018987"/>
    </source>
</evidence>
<dbReference type="FunFam" id="2.40.50.770:FF:000004">
    <property type="entry name" value="RecQ-mediated instability protein (DUF1767)"/>
    <property type="match status" value="1"/>
</dbReference>
<organism evidence="8">
    <name type="scientific">Selaginella moellendorffii</name>
    <name type="common">Spikemoss</name>
    <dbReference type="NCBI Taxonomy" id="88036"/>
    <lineage>
        <taxon>Eukaryota</taxon>
        <taxon>Viridiplantae</taxon>
        <taxon>Streptophyta</taxon>
        <taxon>Embryophyta</taxon>
        <taxon>Tracheophyta</taxon>
        <taxon>Lycopodiopsida</taxon>
        <taxon>Selaginellales</taxon>
        <taxon>Selaginellaceae</taxon>
        <taxon>Selaginella</taxon>
    </lineage>
</organism>
<dbReference type="Pfam" id="PF08585">
    <property type="entry name" value="RMI1_N_C"/>
    <property type="match status" value="1"/>
</dbReference>
<proteinExistence type="inferred from homology"/>
<dbReference type="eggNOG" id="ENOG502QPJ3">
    <property type="taxonomic scope" value="Eukaryota"/>
</dbReference>
<dbReference type="InterPro" id="IPR013894">
    <property type="entry name" value="RMI1_OB"/>
</dbReference>
<dbReference type="OMA" id="ASNIECN"/>
<feature type="region of interest" description="Disordered" evidence="4">
    <location>
        <begin position="175"/>
        <end position="270"/>
    </location>
</feature>
<feature type="compositionally biased region" description="Polar residues" evidence="4">
    <location>
        <begin position="192"/>
        <end position="202"/>
    </location>
</feature>
<protein>
    <recommendedName>
        <fullName evidence="2">RecQ-mediated genome instability protein 1</fullName>
    </recommendedName>
    <alternativeName>
        <fullName evidence="3">BLM-associated protein of 75 kDa homolog</fullName>
    </alternativeName>
</protein>
<reference evidence="7 8" key="1">
    <citation type="journal article" date="2011" name="Science">
        <title>The Selaginella genome identifies genetic changes associated with the evolution of vascular plants.</title>
        <authorList>
            <person name="Banks J.A."/>
            <person name="Nishiyama T."/>
            <person name="Hasebe M."/>
            <person name="Bowman J.L."/>
            <person name="Gribskov M."/>
            <person name="dePamphilis C."/>
            <person name="Albert V.A."/>
            <person name="Aono N."/>
            <person name="Aoyama T."/>
            <person name="Ambrose B.A."/>
            <person name="Ashton N.W."/>
            <person name="Axtell M.J."/>
            <person name="Barker E."/>
            <person name="Barker M.S."/>
            <person name="Bennetzen J.L."/>
            <person name="Bonawitz N.D."/>
            <person name="Chapple C."/>
            <person name="Cheng C."/>
            <person name="Correa L.G."/>
            <person name="Dacre M."/>
            <person name="DeBarry J."/>
            <person name="Dreyer I."/>
            <person name="Elias M."/>
            <person name="Engstrom E.M."/>
            <person name="Estelle M."/>
            <person name="Feng L."/>
            <person name="Finet C."/>
            <person name="Floyd S.K."/>
            <person name="Frommer W.B."/>
            <person name="Fujita T."/>
            <person name="Gramzow L."/>
            <person name="Gutensohn M."/>
            <person name="Harholt J."/>
            <person name="Hattori M."/>
            <person name="Heyl A."/>
            <person name="Hirai T."/>
            <person name="Hiwatashi Y."/>
            <person name="Ishikawa M."/>
            <person name="Iwata M."/>
            <person name="Karol K.G."/>
            <person name="Koehler B."/>
            <person name="Kolukisaoglu U."/>
            <person name="Kubo M."/>
            <person name="Kurata T."/>
            <person name="Lalonde S."/>
            <person name="Li K."/>
            <person name="Li Y."/>
            <person name="Litt A."/>
            <person name="Lyons E."/>
            <person name="Manning G."/>
            <person name="Maruyama T."/>
            <person name="Michael T.P."/>
            <person name="Mikami K."/>
            <person name="Miyazaki S."/>
            <person name="Morinaga S."/>
            <person name="Murata T."/>
            <person name="Mueller-Roeber B."/>
            <person name="Nelson D.R."/>
            <person name="Obara M."/>
            <person name="Oguri Y."/>
            <person name="Olmstead R.G."/>
            <person name="Onodera N."/>
            <person name="Petersen B.L."/>
            <person name="Pils B."/>
            <person name="Prigge M."/>
            <person name="Rensing S.A."/>
            <person name="Riano-Pachon D.M."/>
            <person name="Roberts A.W."/>
            <person name="Sato Y."/>
            <person name="Scheller H.V."/>
            <person name="Schulz B."/>
            <person name="Schulz C."/>
            <person name="Shakirov E.V."/>
            <person name="Shibagaki N."/>
            <person name="Shinohara N."/>
            <person name="Shippen D.E."/>
            <person name="Soerensen I."/>
            <person name="Sotooka R."/>
            <person name="Sugimoto N."/>
            <person name="Sugita M."/>
            <person name="Sumikawa N."/>
            <person name="Tanurdzic M."/>
            <person name="Theissen G."/>
            <person name="Ulvskov P."/>
            <person name="Wakazuki S."/>
            <person name="Weng J.K."/>
            <person name="Willats W.W."/>
            <person name="Wipf D."/>
            <person name="Wolf P.G."/>
            <person name="Yang L."/>
            <person name="Zimmer A.D."/>
            <person name="Zhu Q."/>
            <person name="Mitros T."/>
            <person name="Hellsten U."/>
            <person name="Loque D."/>
            <person name="Otillar R."/>
            <person name="Salamov A."/>
            <person name="Schmutz J."/>
            <person name="Shapiro H."/>
            <person name="Lindquist E."/>
            <person name="Lucas S."/>
            <person name="Rokhsar D."/>
            <person name="Grigoriev I.V."/>
        </authorList>
    </citation>
    <scope>NUCLEOTIDE SEQUENCE [LARGE SCALE GENOMIC DNA]</scope>
</reference>
<dbReference type="SMART" id="SM01161">
    <property type="entry name" value="DUF1767"/>
    <property type="match status" value="1"/>
</dbReference>
<evidence type="ECO:0000259" key="6">
    <source>
        <dbReference type="Pfam" id="PF16099"/>
    </source>
</evidence>
<evidence type="ECO:0000256" key="3">
    <source>
        <dbReference type="ARBA" id="ARBA00077519"/>
    </source>
</evidence>
<dbReference type="FunCoup" id="D8RQW2">
    <property type="interactions" value="167"/>
</dbReference>
<name>D8RQW2_SELML</name>
<evidence type="ECO:0000259" key="5">
    <source>
        <dbReference type="Pfam" id="PF08585"/>
    </source>
</evidence>
<dbReference type="KEGG" id="smo:SELMODRAFT_442045"/>
<dbReference type="GO" id="GO:0000724">
    <property type="term" value="P:double-strand break repair via homologous recombination"/>
    <property type="evidence" value="ECO:0000318"/>
    <property type="project" value="GO_Central"/>
</dbReference>
<dbReference type="InterPro" id="IPR042470">
    <property type="entry name" value="RMI1_N_C_sf"/>
</dbReference>
<feature type="compositionally biased region" description="Polar residues" evidence="4">
    <location>
        <begin position="253"/>
        <end position="266"/>
    </location>
</feature>
<dbReference type="STRING" id="88036.D8RQW2"/>
<comment type="similarity">
    <text evidence="1">Belongs to the RMI1 family.</text>
</comment>
<dbReference type="PANTHER" id="PTHR14790:SF15">
    <property type="entry name" value="RECQ-MEDIATED GENOME INSTABILITY PROTEIN 1"/>
    <property type="match status" value="1"/>
</dbReference>